<reference evidence="1 2" key="1">
    <citation type="submission" date="2013-10" db="EMBL/GenBank/DDBJ databases">
        <title>Antibiotic resistance diversity of beta-lactamase producers in the General Hospital Vienna.</title>
        <authorList>
            <person name="Barisic I."/>
            <person name="Mitteregger D."/>
            <person name="Hirschl A.M."/>
            <person name="Noehammer C."/>
            <person name="Wiesinger-Mayr H."/>
        </authorList>
    </citation>
    <scope>NUCLEOTIDE SEQUENCE [LARGE SCALE GENOMIC DNA]</scope>
    <source>
        <strain evidence="1 2">ISC7</strain>
    </source>
</reference>
<evidence type="ECO:0000313" key="1">
    <source>
        <dbReference type="EMBL" id="CDL24769.1"/>
    </source>
</evidence>
<proteinExistence type="predicted"/>
<name>W1ERG7_ECOLX</name>
<dbReference type="AlphaFoldDB" id="W1ERG7"/>
<dbReference type="EMBL" id="CBWN010000016">
    <property type="protein sequence ID" value="CDL24769.1"/>
    <property type="molecule type" value="Genomic_DNA"/>
</dbReference>
<accession>W1ERG7</accession>
<dbReference type="Proteomes" id="UP000019199">
    <property type="component" value="Unassembled WGS sequence"/>
</dbReference>
<organism evidence="1 2">
    <name type="scientific">Escherichia coli ISC7</name>
    <dbReference type="NCBI Taxonomy" id="1432555"/>
    <lineage>
        <taxon>Bacteria</taxon>
        <taxon>Pseudomonadati</taxon>
        <taxon>Pseudomonadota</taxon>
        <taxon>Gammaproteobacteria</taxon>
        <taxon>Enterobacterales</taxon>
        <taxon>Enterobacteriaceae</taxon>
        <taxon>Escherichia</taxon>
    </lineage>
</organism>
<sequence length="43" mass="5115">MLFYVAFLHSEDSYSAIVAQLPEKQEYLCYSDERVMKKFFLCA</sequence>
<comment type="caution">
    <text evidence="1">The sequence shown here is derived from an EMBL/GenBank/DDBJ whole genome shotgun (WGS) entry which is preliminary data.</text>
</comment>
<protein>
    <submittedName>
        <fullName evidence="1">Uncharacterized protein</fullName>
    </submittedName>
</protein>
<evidence type="ECO:0000313" key="2">
    <source>
        <dbReference type="Proteomes" id="UP000019199"/>
    </source>
</evidence>